<evidence type="ECO:0000256" key="7">
    <source>
        <dbReference type="PROSITE-ProRule" id="PRU01373"/>
    </source>
</evidence>
<dbReference type="PROSITE" id="PS52029">
    <property type="entry name" value="LD_TPASE"/>
    <property type="match status" value="1"/>
</dbReference>
<dbReference type="GO" id="GO:0005576">
    <property type="term" value="C:extracellular region"/>
    <property type="evidence" value="ECO:0007669"/>
    <property type="project" value="TreeGrafter"/>
</dbReference>
<dbReference type="NCBIfam" id="NF004785">
    <property type="entry name" value="PRK06132.1-2"/>
    <property type="match status" value="1"/>
</dbReference>
<evidence type="ECO:0000256" key="8">
    <source>
        <dbReference type="SAM" id="SignalP"/>
    </source>
</evidence>
<dbReference type="InterPro" id="IPR050979">
    <property type="entry name" value="LD-transpeptidase"/>
</dbReference>
<feature type="domain" description="L,D-TPase catalytic" evidence="9">
    <location>
        <begin position="113"/>
        <end position="222"/>
    </location>
</feature>
<dbReference type="InterPro" id="IPR038063">
    <property type="entry name" value="Transpep_catalytic_dom"/>
</dbReference>
<protein>
    <recommendedName>
        <fullName evidence="9">L,D-TPase catalytic domain-containing protein</fullName>
    </recommendedName>
</protein>
<evidence type="ECO:0000256" key="6">
    <source>
        <dbReference type="ARBA" id="ARBA00023316"/>
    </source>
</evidence>
<feature type="active site" description="Nucleophile" evidence="7">
    <location>
        <position position="198"/>
    </location>
</feature>
<organism evidence="10 11">
    <name type="scientific">Dokdonella koreensis DS-123</name>
    <dbReference type="NCBI Taxonomy" id="1300342"/>
    <lineage>
        <taxon>Bacteria</taxon>
        <taxon>Pseudomonadati</taxon>
        <taxon>Pseudomonadota</taxon>
        <taxon>Gammaproteobacteria</taxon>
        <taxon>Lysobacterales</taxon>
        <taxon>Rhodanobacteraceae</taxon>
        <taxon>Dokdonella</taxon>
    </lineage>
</organism>
<dbReference type="PANTHER" id="PTHR30582">
    <property type="entry name" value="L,D-TRANSPEPTIDASE"/>
    <property type="match status" value="1"/>
</dbReference>
<feature type="active site" description="Proton donor/acceptor" evidence="7">
    <location>
        <position position="185"/>
    </location>
</feature>
<dbReference type="GO" id="GO:0071972">
    <property type="term" value="F:peptidoglycan L,D-transpeptidase activity"/>
    <property type="evidence" value="ECO:0007669"/>
    <property type="project" value="TreeGrafter"/>
</dbReference>
<evidence type="ECO:0000313" key="11">
    <source>
        <dbReference type="Proteomes" id="UP000076830"/>
    </source>
</evidence>
<sequence>MSRLLRLPSRILPGVLGAAVAWALTQPAAAAATPGPGSIRSDPVGLGVAGAAPAKAGLTGTGSSGPAAAASAAGGAGRASAAAIEPSPAEPDPAALEPGQFLWHPEIAPAGPLVLVVSLDEQRAYAYRNGIAIGVSTISSGKPGKDTPTGVFTILQKSKDHRSNLYNAAPMPYMQRLTWDGIALHGGALPGYPASHGCVRLPKAFAEKLFAVTRRGDTVVVADGKASAAALVHPAMLAPVAVGGAPAGPAETATREEAAEAAGGARYAWDDTAAPDGPLSVLVSLRERRVFVLRNGIGIGEARLGADPDFALQGSVLLVMGERTEDGPSVLDPERPHHQWTAYPILGNDAASLALLQLRLQQARPLDLPPAFARRLYDALTPGATVLLTDLPAVRATPTGQALQPVLESDPPATPAP</sequence>
<dbReference type="Pfam" id="PF03734">
    <property type="entry name" value="YkuD"/>
    <property type="match status" value="1"/>
</dbReference>
<dbReference type="STRING" id="1300342.I596_1176"/>
<dbReference type="PANTHER" id="PTHR30582:SF2">
    <property type="entry name" value="L,D-TRANSPEPTIDASE YCIB-RELATED"/>
    <property type="match status" value="1"/>
</dbReference>
<dbReference type="Proteomes" id="UP000076830">
    <property type="component" value="Chromosome"/>
</dbReference>
<proteinExistence type="inferred from homology"/>
<evidence type="ECO:0000256" key="2">
    <source>
        <dbReference type="ARBA" id="ARBA00005992"/>
    </source>
</evidence>
<dbReference type="GO" id="GO:0071555">
    <property type="term" value="P:cell wall organization"/>
    <property type="evidence" value="ECO:0007669"/>
    <property type="project" value="UniProtKB-UniRule"/>
</dbReference>
<keyword evidence="11" id="KW-1185">Reference proteome</keyword>
<keyword evidence="3" id="KW-0808">Transferase</keyword>
<evidence type="ECO:0000313" key="10">
    <source>
        <dbReference type="EMBL" id="ANB17206.1"/>
    </source>
</evidence>
<dbReference type="KEGG" id="dko:I596_1176"/>
<evidence type="ECO:0000256" key="4">
    <source>
        <dbReference type="ARBA" id="ARBA00022960"/>
    </source>
</evidence>
<keyword evidence="4 7" id="KW-0133">Cell shape</keyword>
<comment type="similarity">
    <text evidence="2">Belongs to the YkuD family.</text>
</comment>
<dbReference type="RefSeq" id="WP_083965394.1">
    <property type="nucleotide sequence ID" value="NZ_CP015249.1"/>
</dbReference>
<dbReference type="Gene3D" id="2.40.440.10">
    <property type="entry name" value="L,D-transpeptidase catalytic domain-like"/>
    <property type="match status" value="1"/>
</dbReference>
<gene>
    <name evidence="10" type="ORF">I596_1176</name>
</gene>
<dbReference type="GO" id="GO:0008360">
    <property type="term" value="P:regulation of cell shape"/>
    <property type="evidence" value="ECO:0007669"/>
    <property type="project" value="UniProtKB-UniRule"/>
</dbReference>
<dbReference type="PATRIC" id="fig|1300342.3.peg.1148"/>
<keyword evidence="5 7" id="KW-0573">Peptidoglycan synthesis</keyword>
<comment type="pathway">
    <text evidence="1 7">Cell wall biogenesis; peptidoglycan biosynthesis.</text>
</comment>
<evidence type="ECO:0000259" key="9">
    <source>
        <dbReference type="PROSITE" id="PS52029"/>
    </source>
</evidence>
<dbReference type="OrthoDB" id="463216at2"/>
<accession>A0A167GR29</accession>
<evidence type="ECO:0000256" key="1">
    <source>
        <dbReference type="ARBA" id="ARBA00004752"/>
    </source>
</evidence>
<feature type="chain" id="PRO_5007887055" description="L,D-TPase catalytic domain-containing protein" evidence="8">
    <location>
        <begin position="31"/>
        <end position="417"/>
    </location>
</feature>
<evidence type="ECO:0000256" key="5">
    <source>
        <dbReference type="ARBA" id="ARBA00022984"/>
    </source>
</evidence>
<dbReference type="UniPathway" id="UPA00219"/>
<dbReference type="CDD" id="cd16913">
    <property type="entry name" value="YkuD_like"/>
    <property type="match status" value="1"/>
</dbReference>
<keyword evidence="6 7" id="KW-0961">Cell wall biogenesis/degradation</keyword>
<dbReference type="AlphaFoldDB" id="A0A167GR29"/>
<name>A0A167GR29_9GAMM</name>
<dbReference type="GO" id="GO:0016740">
    <property type="term" value="F:transferase activity"/>
    <property type="evidence" value="ECO:0007669"/>
    <property type="project" value="UniProtKB-KW"/>
</dbReference>
<dbReference type="SUPFAM" id="SSF141523">
    <property type="entry name" value="L,D-transpeptidase catalytic domain-like"/>
    <property type="match status" value="1"/>
</dbReference>
<dbReference type="EMBL" id="CP015249">
    <property type="protein sequence ID" value="ANB17206.1"/>
    <property type="molecule type" value="Genomic_DNA"/>
</dbReference>
<evidence type="ECO:0000256" key="3">
    <source>
        <dbReference type="ARBA" id="ARBA00022679"/>
    </source>
</evidence>
<keyword evidence="8" id="KW-0732">Signal</keyword>
<reference evidence="10 11" key="1">
    <citation type="submission" date="2016-04" db="EMBL/GenBank/DDBJ databases">
        <title>Complete genome sequence of Dokdonella koreensis DS-123T.</title>
        <authorList>
            <person name="Kim J.F."/>
            <person name="Lee H."/>
            <person name="Kwak M.-J."/>
        </authorList>
    </citation>
    <scope>NUCLEOTIDE SEQUENCE [LARGE SCALE GENOMIC DNA]</scope>
    <source>
        <strain evidence="10 11">DS-123</strain>
    </source>
</reference>
<dbReference type="GO" id="GO:0018104">
    <property type="term" value="P:peptidoglycan-protein cross-linking"/>
    <property type="evidence" value="ECO:0007669"/>
    <property type="project" value="TreeGrafter"/>
</dbReference>
<dbReference type="InterPro" id="IPR005490">
    <property type="entry name" value="LD_TPept_cat_dom"/>
</dbReference>
<feature type="signal peptide" evidence="8">
    <location>
        <begin position="1"/>
        <end position="30"/>
    </location>
</feature>